<organism evidence="2 3">
    <name type="scientific">Aeromicrobium flavum</name>
    <dbReference type="NCBI Taxonomy" id="416568"/>
    <lineage>
        <taxon>Bacteria</taxon>
        <taxon>Bacillati</taxon>
        <taxon>Actinomycetota</taxon>
        <taxon>Actinomycetes</taxon>
        <taxon>Propionibacteriales</taxon>
        <taxon>Nocardioidaceae</taxon>
        <taxon>Aeromicrobium</taxon>
    </lineage>
</organism>
<evidence type="ECO:0000313" key="2">
    <source>
        <dbReference type="EMBL" id="GEO90152.1"/>
    </source>
</evidence>
<proteinExistence type="predicted"/>
<accession>A0A512HXH3</accession>
<gene>
    <name evidence="2" type="ORF">AFL01nite_24790</name>
</gene>
<evidence type="ECO:0000313" key="3">
    <source>
        <dbReference type="Proteomes" id="UP000321769"/>
    </source>
</evidence>
<dbReference type="InterPro" id="IPR046701">
    <property type="entry name" value="DUF6571"/>
</dbReference>
<reference evidence="2 3" key="1">
    <citation type="submission" date="2019-07" db="EMBL/GenBank/DDBJ databases">
        <title>Whole genome shotgun sequence of Aeromicrobium flavum NBRC 107625.</title>
        <authorList>
            <person name="Hosoyama A."/>
            <person name="Uohara A."/>
            <person name="Ohji S."/>
            <person name="Ichikawa N."/>
        </authorList>
    </citation>
    <scope>NUCLEOTIDE SEQUENCE [LARGE SCALE GENOMIC DNA]</scope>
    <source>
        <strain evidence="2 3">NBRC 107625</strain>
    </source>
</reference>
<evidence type="ECO:0000259" key="1">
    <source>
        <dbReference type="Pfam" id="PF20211"/>
    </source>
</evidence>
<dbReference type="EMBL" id="BJZQ01000014">
    <property type="protein sequence ID" value="GEO90152.1"/>
    <property type="molecule type" value="Genomic_DNA"/>
</dbReference>
<keyword evidence="3" id="KW-1185">Reference proteome</keyword>
<name>A0A512HXH3_9ACTN</name>
<dbReference type="Pfam" id="PF20211">
    <property type="entry name" value="DUF6571"/>
    <property type="match status" value="1"/>
</dbReference>
<comment type="caution">
    <text evidence="2">The sequence shown here is derived from an EMBL/GenBank/DDBJ whole genome shotgun (WGS) entry which is preliminary data.</text>
</comment>
<dbReference type="Proteomes" id="UP000321769">
    <property type="component" value="Unassembled WGS sequence"/>
</dbReference>
<dbReference type="AlphaFoldDB" id="A0A512HXH3"/>
<dbReference type="RefSeq" id="WP_146828014.1">
    <property type="nucleotide sequence ID" value="NZ_BAAAYQ010000005.1"/>
</dbReference>
<protein>
    <recommendedName>
        <fullName evidence="1">DUF6571 domain-containing protein</fullName>
    </recommendedName>
</protein>
<feature type="domain" description="DUF6571" evidence="1">
    <location>
        <begin position="232"/>
        <end position="603"/>
    </location>
</feature>
<dbReference type="OrthoDB" id="3752094at2"/>
<sequence length="661" mass="70504">MTTVKIEIDKIDAAITAATDLASAIDTQSSVAERSSPIALPSLSDSTLGKKSQWLRDHLEDLTTRRDLAVLLDTEGTGSASYTVTRDTLSSVKDMLGEELADAVGDIDYESDADEVERVSALLATWGQDGDVMASMFTELGADGTVGAMANISSLMGYGGSDDPDAYATLAERLRTGLSTASNEPGFPGEEFGRDIVRYSVAPMLTDEEQRAFAENFPTGMNGGNILTYLMQDTNYDDDFLLGAARTLDDFERMAKDGPMSADIWYGHNGHGPLDTGRGDSWYDDPMAAIMHNFGENPEAGLRFFTEDTADGWDRQAYYFNDRSWEADGYGGISHAVEGIGTNETNLRLNPSETTGLVSRFLDQVSNSPGFNPEDAKAASPHIANLLQFYMPAVETALTYPNGDGTGGSDSVTIPNLGTFEDYPVLFTDDLESLMQVAMSTGDGMQSIAEGTASYQQTLLNNIGAGLANDPDDPDLRTQLRGVLERTAALNGLAEYSVGQVEIDGAKDRDAQRQAFIDLVSDATGMVPLPGADVVGTAGSEIIDFAWGQAVDLGKDASGEAFTSEAQGATENANDRAAAGSNRIKISAYLALVESGVIPREEVPESFLENGRLITLGDIPPDSMSSYAQTAMSGVGSYATNDDIDGAYMRSFLDHYGSAED</sequence>